<evidence type="ECO:0000256" key="3">
    <source>
        <dbReference type="ARBA" id="ARBA00022525"/>
    </source>
</evidence>
<name>A0A9P0MET3_NEZVI</name>
<evidence type="ECO:0000313" key="6">
    <source>
        <dbReference type="EMBL" id="CAH1396698.1"/>
    </source>
</evidence>
<accession>A0A9P0MET3</accession>
<organism evidence="6 7">
    <name type="scientific">Nezara viridula</name>
    <name type="common">Southern green stink bug</name>
    <name type="synonym">Cimex viridulus</name>
    <dbReference type="NCBI Taxonomy" id="85310"/>
    <lineage>
        <taxon>Eukaryota</taxon>
        <taxon>Metazoa</taxon>
        <taxon>Ecdysozoa</taxon>
        <taxon>Arthropoda</taxon>
        <taxon>Hexapoda</taxon>
        <taxon>Insecta</taxon>
        <taxon>Pterygota</taxon>
        <taxon>Neoptera</taxon>
        <taxon>Paraneoptera</taxon>
        <taxon>Hemiptera</taxon>
        <taxon>Heteroptera</taxon>
        <taxon>Panheteroptera</taxon>
        <taxon>Pentatomomorpha</taxon>
        <taxon>Pentatomoidea</taxon>
        <taxon>Pentatomidae</taxon>
        <taxon>Pentatominae</taxon>
        <taxon>Nezara</taxon>
    </lineage>
</organism>
<dbReference type="GO" id="GO:0016042">
    <property type="term" value="P:lipid catabolic process"/>
    <property type="evidence" value="ECO:0007669"/>
    <property type="project" value="TreeGrafter"/>
</dbReference>
<dbReference type="Gene3D" id="3.40.50.1820">
    <property type="entry name" value="alpha/beta hydrolase"/>
    <property type="match status" value="1"/>
</dbReference>
<comment type="similarity">
    <text evidence="2 4">Belongs to the AB hydrolase superfamily. Lipase family.</text>
</comment>
<keyword evidence="3" id="KW-0964">Secreted</keyword>
<evidence type="ECO:0000259" key="5">
    <source>
        <dbReference type="Pfam" id="PF00151"/>
    </source>
</evidence>
<dbReference type="InterPro" id="IPR013818">
    <property type="entry name" value="Lipase"/>
</dbReference>
<evidence type="ECO:0000256" key="1">
    <source>
        <dbReference type="ARBA" id="ARBA00004613"/>
    </source>
</evidence>
<proteinExistence type="inferred from homology"/>
<dbReference type="InterPro" id="IPR000734">
    <property type="entry name" value="TAG_lipase"/>
</dbReference>
<dbReference type="AlphaFoldDB" id="A0A9P0MET3"/>
<dbReference type="Proteomes" id="UP001152798">
    <property type="component" value="Chromosome 3"/>
</dbReference>
<dbReference type="OrthoDB" id="199913at2759"/>
<dbReference type="InterPro" id="IPR033906">
    <property type="entry name" value="Lipase_N"/>
</dbReference>
<dbReference type="EMBL" id="OV725079">
    <property type="protein sequence ID" value="CAH1396698.1"/>
    <property type="molecule type" value="Genomic_DNA"/>
</dbReference>
<dbReference type="PANTHER" id="PTHR11610:SF178">
    <property type="entry name" value="LIPASE MEMBER H-A-LIKE PROTEIN"/>
    <property type="match status" value="1"/>
</dbReference>
<dbReference type="SUPFAM" id="SSF53474">
    <property type="entry name" value="alpha/beta-Hydrolases"/>
    <property type="match status" value="1"/>
</dbReference>
<dbReference type="CDD" id="cd00707">
    <property type="entry name" value="Pancreat_lipase_like"/>
    <property type="match status" value="1"/>
</dbReference>
<dbReference type="GO" id="GO:0016298">
    <property type="term" value="F:lipase activity"/>
    <property type="evidence" value="ECO:0007669"/>
    <property type="project" value="InterPro"/>
</dbReference>
<evidence type="ECO:0000256" key="4">
    <source>
        <dbReference type="RuleBase" id="RU004262"/>
    </source>
</evidence>
<keyword evidence="7" id="KW-1185">Reference proteome</keyword>
<dbReference type="PRINTS" id="PR00821">
    <property type="entry name" value="TAGLIPASE"/>
</dbReference>
<dbReference type="Pfam" id="PF00151">
    <property type="entry name" value="Lipase"/>
    <property type="match status" value="1"/>
</dbReference>
<evidence type="ECO:0000256" key="2">
    <source>
        <dbReference type="ARBA" id="ARBA00010701"/>
    </source>
</evidence>
<dbReference type="InterPro" id="IPR029058">
    <property type="entry name" value="AB_hydrolase_fold"/>
</dbReference>
<feature type="domain" description="Lipase" evidence="5">
    <location>
        <begin position="90"/>
        <end position="337"/>
    </location>
</feature>
<dbReference type="PANTHER" id="PTHR11610">
    <property type="entry name" value="LIPASE"/>
    <property type="match status" value="1"/>
</dbReference>
<protein>
    <recommendedName>
        <fullName evidence="5">Lipase domain-containing protein</fullName>
    </recommendedName>
</protein>
<dbReference type="GO" id="GO:0005615">
    <property type="term" value="C:extracellular space"/>
    <property type="evidence" value="ECO:0007669"/>
    <property type="project" value="TreeGrafter"/>
</dbReference>
<sequence length="385" mass="43862">MKWRSSNGRFDEVLVLMIQASNQLSIHCLLLLLLIVSITNQSEKVKWEPSDEYFEKFYEQLAPIIKREVHPDAIKNIYDCFATRVDDEDVKKKIKFLYYSRKNPEHAEQLKPGEANSLLKENINKPFKFLVHGYYIYSPGNKSYIDFRKNVLDVMDSNVITVDWKVVKEKHWFYHKVAKNTVFVGRYLASLLDWIIEQGANPSDIHIAGHSLGAHVSGYAGSFIKRGKIGRISGLDPALPGFVKVSNNSRLDMSDAQFVDCIHTCGGLLGTLEPICHADFYPNGGRNHQPGCCVIDLPGVCSHMRASEYFIESIRPGNYFPAALCPTIPSHNPRNCTWTDYMMGFYLEPSARGLFYVQTRATRPYSIARSDIHKTMPKKITISKQ</sequence>
<gene>
    <name evidence="6" type="ORF">NEZAVI_LOCUS6715</name>
</gene>
<evidence type="ECO:0000313" key="7">
    <source>
        <dbReference type="Proteomes" id="UP001152798"/>
    </source>
</evidence>
<reference evidence="6" key="1">
    <citation type="submission" date="2022-01" db="EMBL/GenBank/DDBJ databases">
        <authorList>
            <person name="King R."/>
        </authorList>
    </citation>
    <scope>NUCLEOTIDE SEQUENCE</scope>
</reference>
<comment type="subcellular location">
    <subcellularLocation>
        <location evidence="1">Secreted</location>
    </subcellularLocation>
</comment>